<name>A0ABQ5IX76_9ASTR</name>
<keyword evidence="3" id="KW-1185">Reference proteome</keyword>
<feature type="compositionally biased region" description="Polar residues" evidence="1">
    <location>
        <begin position="22"/>
        <end position="37"/>
    </location>
</feature>
<accession>A0ABQ5IX76</accession>
<dbReference type="EMBL" id="BQNB010021289">
    <property type="protein sequence ID" value="GJU04839.1"/>
    <property type="molecule type" value="Genomic_DNA"/>
</dbReference>
<evidence type="ECO:0000256" key="1">
    <source>
        <dbReference type="SAM" id="MobiDB-lite"/>
    </source>
</evidence>
<evidence type="ECO:0000313" key="2">
    <source>
        <dbReference type="EMBL" id="GJU04839.1"/>
    </source>
</evidence>
<sequence>MNRGFLDSGGRNNNHRKKTNVVAGTSLFTESSGTLNDASPPKEVVAPSVSDEPVAMEMQSPVVEKSNAVDSDVGSYPPLPTQ</sequence>
<comment type="caution">
    <text evidence="2">The sequence shown here is derived from an EMBL/GenBank/DDBJ whole genome shotgun (WGS) entry which is preliminary data.</text>
</comment>
<proteinExistence type="predicted"/>
<protein>
    <submittedName>
        <fullName evidence="2">Uncharacterized protein</fullName>
    </submittedName>
</protein>
<organism evidence="2 3">
    <name type="scientific">Tanacetum coccineum</name>
    <dbReference type="NCBI Taxonomy" id="301880"/>
    <lineage>
        <taxon>Eukaryota</taxon>
        <taxon>Viridiplantae</taxon>
        <taxon>Streptophyta</taxon>
        <taxon>Embryophyta</taxon>
        <taxon>Tracheophyta</taxon>
        <taxon>Spermatophyta</taxon>
        <taxon>Magnoliopsida</taxon>
        <taxon>eudicotyledons</taxon>
        <taxon>Gunneridae</taxon>
        <taxon>Pentapetalae</taxon>
        <taxon>asterids</taxon>
        <taxon>campanulids</taxon>
        <taxon>Asterales</taxon>
        <taxon>Asteraceae</taxon>
        <taxon>Asteroideae</taxon>
        <taxon>Anthemideae</taxon>
        <taxon>Anthemidinae</taxon>
        <taxon>Tanacetum</taxon>
    </lineage>
</organism>
<evidence type="ECO:0000313" key="3">
    <source>
        <dbReference type="Proteomes" id="UP001151760"/>
    </source>
</evidence>
<feature type="non-terminal residue" evidence="2">
    <location>
        <position position="82"/>
    </location>
</feature>
<dbReference type="Proteomes" id="UP001151760">
    <property type="component" value="Unassembled WGS sequence"/>
</dbReference>
<reference evidence="2" key="1">
    <citation type="journal article" date="2022" name="Int. J. Mol. Sci.">
        <title>Draft Genome of Tanacetum Coccineum: Genomic Comparison of Closely Related Tanacetum-Family Plants.</title>
        <authorList>
            <person name="Yamashiro T."/>
            <person name="Shiraishi A."/>
            <person name="Nakayama K."/>
            <person name="Satake H."/>
        </authorList>
    </citation>
    <scope>NUCLEOTIDE SEQUENCE</scope>
</reference>
<reference evidence="2" key="2">
    <citation type="submission" date="2022-01" db="EMBL/GenBank/DDBJ databases">
        <authorList>
            <person name="Yamashiro T."/>
            <person name="Shiraishi A."/>
            <person name="Satake H."/>
            <person name="Nakayama K."/>
        </authorList>
    </citation>
    <scope>NUCLEOTIDE SEQUENCE</scope>
</reference>
<feature type="region of interest" description="Disordered" evidence="1">
    <location>
        <begin position="1"/>
        <end position="82"/>
    </location>
</feature>
<gene>
    <name evidence="2" type="ORF">Tco_1121269</name>
</gene>